<accession>A0A2S0VUV1</accession>
<dbReference type="EMBL" id="CP026604">
    <property type="protein sequence ID" value="AWB67989.1"/>
    <property type="molecule type" value="Genomic_DNA"/>
</dbReference>
<feature type="transmembrane region" description="Helical" evidence="1">
    <location>
        <begin position="145"/>
        <end position="165"/>
    </location>
</feature>
<keyword evidence="3" id="KW-1185">Reference proteome</keyword>
<feature type="transmembrane region" description="Helical" evidence="1">
    <location>
        <begin position="102"/>
        <end position="125"/>
    </location>
</feature>
<dbReference type="Proteomes" id="UP000244441">
    <property type="component" value="Chromosome"/>
</dbReference>
<organism evidence="2 3">
    <name type="scientific">Saccharobesus litoralis</name>
    <dbReference type="NCBI Taxonomy" id="2172099"/>
    <lineage>
        <taxon>Bacteria</taxon>
        <taxon>Pseudomonadati</taxon>
        <taxon>Pseudomonadota</taxon>
        <taxon>Gammaproteobacteria</taxon>
        <taxon>Alteromonadales</taxon>
        <taxon>Alteromonadaceae</taxon>
        <taxon>Saccharobesus</taxon>
    </lineage>
</organism>
<keyword evidence="1" id="KW-0472">Membrane</keyword>
<gene>
    <name evidence="2" type="ORF">C2869_16850</name>
</gene>
<sequence length="174" mass="20179">MVQIKKNYFNTKSAINILIITVVFLVIDLAWLDFVNDPHAFSKSFYCKLLLTVFYFVASKGKTLSVLPQKQLEAAYDYSIFYSCTWLGFASLIIKPDSYSSYMGIFVFVGACAAFLIIEQLINIFHLCSPQILKYLIVAEIVLKVFLFSLFILSFYLLATGIWIWDIKPFYEWY</sequence>
<evidence type="ECO:0000313" key="3">
    <source>
        <dbReference type="Proteomes" id="UP000244441"/>
    </source>
</evidence>
<keyword evidence="1" id="KW-0812">Transmembrane</keyword>
<evidence type="ECO:0000313" key="2">
    <source>
        <dbReference type="EMBL" id="AWB67989.1"/>
    </source>
</evidence>
<reference evidence="2 3" key="1">
    <citation type="submission" date="2018-01" db="EMBL/GenBank/DDBJ databases">
        <title>Genome sequence of a Cantenovulum-like bacteria.</title>
        <authorList>
            <person name="Tan W.R."/>
            <person name="Lau N.-S."/>
            <person name="Go F."/>
            <person name="Amirul A.-A.A."/>
        </authorList>
    </citation>
    <scope>NUCLEOTIDE SEQUENCE [LARGE SCALE GENOMIC DNA]</scope>
    <source>
        <strain evidence="2 3">CCB-QB4</strain>
    </source>
</reference>
<protein>
    <submittedName>
        <fullName evidence="2">Uncharacterized protein</fullName>
    </submittedName>
</protein>
<keyword evidence="1" id="KW-1133">Transmembrane helix</keyword>
<proteinExistence type="predicted"/>
<dbReference type="AlphaFoldDB" id="A0A2S0VUV1"/>
<feature type="transmembrane region" description="Helical" evidence="1">
    <location>
        <begin position="14"/>
        <end position="34"/>
    </location>
</feature>
<dbReference type="KEGG" id="cate:C2869_16850"/>
<name>A0A2S0VUV1_9ALTE</name>
<evidence type="ECO:0000256" key="1">
    <source>
        <dbReference type="SAM" id="Phobius"/>
    </source>
</evidence>